<evidence type="ECO:0000256" key="3">
    <source>
        <dbReference type="ARBA" id="ARBA00022679"/>
    </source>
</evidence>
<accession>N6U4Y0</accession>
<dbReference type="CDD" id="cd02440">
    <property type="entry name" value="AdoMet_MTases"/>
    <property type="match status" value="1"/>
</dbReference>
<evidence type="ECO:0000259" key="5">
    <source>
        <dbReference type="Pfam" id="PF13847"/>
    </source>
</evidence>
<dbReference type="HOGENOM" id="CLU_044783_2_1_1"/>
<dbReference type="PANTHER" id="PTHR12843:SF5">
    <property type="entry name" value="EEF1A LYSINE METHYLTRANSFERASE 2"/>
    <property type="match status" value="1"/>
</dbReference>
<dbReference type="SUPFAM" id="SSF53335">
    <property type="entry name" value="S-adenosyl-L-methionine-dependent methyltransferases"/>
    <property type="match status" value="1"/>
</dbReference>
<dbReference type="GO" id="GO:0016279">
    <property type="term" value="F:protein-lysine N-methyltransferase activity"/>
    <property type="evidence" value="ECO:0007669"/>
    <property type="project" value="TreeGrafter"/>
</dbReference>
<keyword evidence="8" id="KW-1185">Reference proteome</keyword>
<dbReference type="PANTHER" id="PTHR12843">
    <property type="entry name" value="PROTEIN-LYSINE N-METHYLTRANSFERASE METTL10"/>
    <property type="match status" value="1"/>
</dbReference>
<dbReference type="InterPro" id="IPR026635">
    <property type="entry name" value="Efm4/METTL10"/>
</dbReference>
<dbReference type="EMBL" id="KB740970">
    <property type="protein sequence ID" value="ENN76650.1"/>
    <property type="molecule type" value="Genomic_DNA"/>
</dbReference>
<dbReference type="GO" id="GO:0032259">
    <property type="term" value="P:methylation"/>
    <property type="evidence" value="ECO:0007669"/>
    <property type="project" value="UniProtKB-KW"/>
</dbReference>
<dbReference type="EnsemblMetazoa" id="XM_019905227.1">
    <property type="protein sequence ID" value="XP_019760786.1"/>
    <property type="gene ID" value="LOC109538134"/>
</dbReference>
<keyword evidence="4" id="KW-0949">S-adenosyl-L-methionine</keyword>
<dbReference type="InterPro" id="IPR025714">
    <property type="entry name" value="Methyltranfer_dom"/>
</dbReference>
<dbReference type="Gene3D" id="3.40.50.150">
    <property type="entry name" value="Vaccinia Virus protein VP39"/>
    <property type="match status" value="1"/>
</dbReference>
<reference evidence="7" key="2">
    <citation type="submission" date="2024-08" db="UniProtKB">
        <authorList>
            <consortium name="EnsemblMetazoa"/>
        </authorList>
    </citation>
    <scope>IDENTIFICATION</scope>
</reference>
<evidence type="ECO:0000313" key="7">
    <source>
        <dbReference type="EnsemblMetazoa" id="XP_019760786.1"/>
    </source>
</evidence>
<protein>
    <recommendedName>
        <fullName evidence="5">Methyltransferase domain-containing protein</fullName>
    </recommendedName>
</protein>
<keyword evidence="3" id="KW-0808">Transferase</keyword>
<dbReference type="HAMAP" id="MF_03188">
    <property type="entry name" value="Methyltr_EFM4"/>
    <property type="match status" value="1"/>
</dbReference>
<dbReference type="GO" id="GO:0005737">
    <property type="term" value="C:cytoplasm"/>
    <property type="evidence" value="ECO:0007669"/>
    <property type="project" value="TreeGrafter"/>
</dbReference>
<evidence type="ECO:0000313" key="6">
    <source>
        <dbReference type="EMBL" id="ENN76650.1"/>
    </source>
</evidence>
<feature type="non-terminal residue" evidence="6">
    <location>
        <position position="1"/>
    </location>
</feature>
<dbReference type="OMA" id="PTPSFQF"/>
<name>N6U4Y0_DENPD</name>
<gene>
    <name evidence="7" type="primary">109538134</name>
    <name evidence="6" type="ORF">YQE_06829</name>
</gene>
<organism evidence="6">
    <name type="scientific">Dendroctonus ponderosae</name>
    <name type="common">Mountain pine beetle</name>
    <dbReference type="NCBI Taxonomy" id="77166"/>
    <lineage>
        <taxon>Eukaryota</taxon>
        <taxon>Metazoa</taxon>
        <taxon>Ecdysozoa</taxon>
        <taxon>Arthropoda</taxon>
        <taxon>Hexapoda</taxon>
        <taxon>Insecta</taxon>
        <taxon>Pterygota</taxon>
        <taxon>Neoptera</taxon>
        <taxon>Endopterygota</taxon>
        <taxon>Coleoptera</taxon>
        <taxon>Polyphaga</taxon>
        <taxon>Cucujiformia</taxon>
        <taxon>Curculionidae</taxon>
        <taxon>Scolytinae</taxon>
        <taxon>Dendroctonus</taxon>
    </lineage>
</organism>
<keyword evidence="2" id="KW-0489">Methyltransferase</keyword>
<evidence type="ECO:0000256" key="2">
    <source>
        <dbReference type="ARBA" id="ARBA00022603"/>
    </source>
</evidence>
<evidence type="ECO:0000313" key="8">
    <source>
        <dbReference type="Proteomes" id="UP000019118"/>
    </source>
</evidence>
<proteinExistence type="inferred from homology"/>
<dbReference type="Pfam" id="PF13847">
    <property type="entry name" value="Methyltransf_31"/>
    <property type="match status" value="1"/>
</dbReference>
<dbReference type="KEGG" id="dpa:109538134"/>
<keyword evidence="1" id="KW-0963">Cytoplasm</keyword>
<feature type="domain" description="Methyltransferase" evidence="5">
    <location>
        <begin position="60"/>
        <end position="182"/>
    </location>
</feature>
<evidence type="ECO:0000256" key="1">
    <source>
        <dbReference type="ARBA" id="ARBA00022490"/>
    </source>
</evidence>
<sequence length="211" mass="23583">MIDEEMESSELGTLEYWQDRYKTEMRNFSSHGDTGEVWFGDDVVDRIINWIRSNIPQSQSIVDVGCGNGHILMELAQLGYESLTGLDYSDEAIQLAKAIAGQQGLQIKYQVNNAVEGLGSIYDVVHDKGTYDAISLSENSKDACHKYISSVKSALKENGHFLITSCNWTHSELEEQFKAFFALHTNIPTTQFKFGGKIGSVVSICVFKHSK</sequence>
<dbReference type="Proteomes" id="UP000019118">
    <property type="component" value="Unassembled WGS sequence"/>
</dbReference>
<dbReference type="OrthoDB" id="540004at2759"/>
<reference evidence="6 8" key="1">
    <citation type="journal article" date="2013" name="Genome Biol.">
        <title>Draft genome of the mountain pine beetle, Dendroctonus ponderosae Hopkins, a major forest pest.</title>
        <authorList>
            <person name="Keeling C.I."/>
            <person name="Yuen M.M."/>
            <person name="Liao N.Y."/>
            <person name="Docking T.R."/>
            <person name="Chan S.K."/>
            <person name="Taylor G.A."/>
            <person name="Palmquist D.L."/>
            <person name="Jackman S.D."/>
            <person name="Nguyen A."/>
            <person name="Li M."/>
            <person name="Henderson H."/>
            <person name="Janes J.K."/>
            <person name="Zhao Y."/>
            <person name="Pandoh P."/>
            <person name="Moore R."/>
            <person name="Sperling F.A."/>
            <person name="Huber D.P."/>
            <person name="Birol I."/>
            <person name="Jones S.J."/>
            <person name="Bohlmann J."/>
        </authorList>
    </citation>
    <scope>NUCLEOTIDE SEQUENCE</scope>
</reference>
<dbReference type="InterPro" id="IPR029063">
    <property type="entry name" value="SAM-dependent_MTases_sf"/>
</dbReference>
<dbReference type="AlphaFoldDB" id="N6U4Y0"/>
<evidence type="ECO:0000256" key="4">
    <source>
        <dbReference type="ARBA" id="ARBA00022691"/>
    </source>
</evidence>